<organism evidence="2 3">
    <name type="scientific">Iris pallida</name>
    <name type="common">Sweet iris</name>
    <dbReference type="NCBI Taxonomy" id="29817"/>
    <lineage>
        <taxon>Eukaryota</taxon>
        <taxon>Viridiplantae</taxon>
        <taxon>Streptophyta</taxon>
        <taxon>Embryophyta</taxon>
        <taxon>Tracheophyta</taxon>
        <taxon>Spermatophyta</taxon>
        <taxon>Magnoliopsida</taxon>
        <taxon>Liliopsida</taxon>
        <taxon>Asparagales</taxon>
        <taxon>Iridaceae</taxon>
        <taxon>Iridoideae</taxon>
        <taxon>Irideae</taxon>
        <taxon>Iris</taxon>
    </lineage>
</organism>
<evidence type="ECO:0000313" key="3">
    <source>
        <dbReference type="Proteomes" id="UP001140949"/>
    </source>
</evidence>
<evidence type="ECO:0000256" key="1">
    <source>
        <dbReference type="SAM" id="MobiDB-lite"/>
    </source>
</evidence>
<feature type="compositionally biased region" description="Polar residues" evidence="1">
    <location>
        <begin position="46"/>
        <end position="56"/>
    </location>
</feature>
<reference evidence="2" key="1">
    <citation type="journal article" date="2023" name="GigaByte">
        <title>Genome assembly of the bearded iris, Iris pallida Lam.</title>
        <authorList>
            <person name="Bruccoleri R.E."/>
            <person name="Oakeley E.J."/>
            <person name="Faust A.M.E."/>
            <person name="Altorfer M."/>
            <person name="Dessus-Babus S."/>
            <person name="Burckhardt D."/>
            <person name="Oertli M."/>
            <person name="Naumann U."/>
            <person name="Petersen F."/>
            <person name="Wong J."/>
        </authorList>
    </citation>
    <scope>NUCLEOTIDE SEQUENCE</scope>
    <source>
        <strain evidence="2">GSM-AAB239-AS_SAM_17_03QT</strain>
    </source>
</reference>
<dbReference type="EMBL" id="JANAVB010027598">
    <property type="protein sequence ID" value="KAJ6817837.1"/>
    <property type="molecule type" value="Genomic_DNA"/>
</dbReference>
<feature type="region of interest" description="Disordered" evidence="1">
    <location>
        <begin position="22"/>
        <end position="65"/>
    </location>
</feature>
<sequence>MIVPVIIISIVQPPISIFRTHRHQRQPVPAAPLSAHPTPHHPRSQPPSITTVTQPSEPHKSRIQVSVSTTEIIVSGPLRPCH</sequence>
<gene>
    <name evidence="2" type="ORF">M6B38_409415</name>
</gene>
<accession>A0AAX6FN19</accession>
<reference evidence="2" key="2">
    <citation type="submission" date="2023-04" db="EMBL/GenBank/DDBJ databases">
        <authorList>
            <person name="Bruccoleri R.E."/>
            <person name="Oakeley E.J."/>
            <person name="Faust A.-M."/>
            <person name="Dessus-Babus S."/>
            <person name="Altorfer M."/>
            <person name="Burckhardt D."/>
            <person name="Oertli M."/>
            <person name="Naumann U."/>
            <person name="Petersen F."/>
            <person name="Wong J."/>
        </authorList>
    </citation>
    <scope>NUCLEOTIDE SEQUENCE</scope>
    <source>
        <strain evidence="2">GSM-AAB239-AS_SAM_17_03QT</strain>
        <tissue evidence="2">Leaf</tissue>
    </source>
</reference>
<dbReference type="Proteomes" id="UP001140949">
    <property type="component" value="Unassembled WGS sequence"/>
</dbReference>
<proteinExistence type="predicted"/>
<protein>
    <submittedName>
        <fullName evidence="2">Uncharacterized protein</fullName>
    </submittedName>
</protein>
<evidence type="ECO:0000313" key="2">
    <source>
        <dbReference type="EMBL" id="KAJ6817837.1"/>
    </source>
</evidence>
<name>A0AAX6FN19_IRIPA</name>
<comment type="caution">
    <text evidence="2">The sequence shown here is derived from an EMBL/GenBank/DDBJ whole genome shotgun (WGS) entry which is preliminary data.</text>
</comment>
<keyword evidence="3" id="KW-1185">Reference proteome</keyword>
<dbReference type="AlphaFoldDB" id="A0AAX6FN19"/>